<evidence type="ECO:0000313" key="1">
    <source>
        <dbReference type="EMBL" id="KIM75872.1"/>
    </source>
</evidence>
<reference evidence="1 2" key="1">
    <citation type="submission" date="2014-04" db="EMBL/GenBank/DDBJ databases">
        <authorList>
            <consortium name="DOE Joint Genome Institute"/>
            <person name="Kuo A."/>
            <person name="Tarkka M."/>
            <person name="Buscot F."/>
            <person name="Kohler A."/>
            <person name="Nagy L.G."/>
            <person name="Floudas D."/>
            <person name="Copeland A."/>
            <person name="Barry K.W."/>
            <person name="Cichocki N."/>
            <person name="Veneault-Fourrey C."/>
            <person name="LaButti K."/>
            <person name="Lindquist E.A."/>
            <person name="Lipzen A."/>
            <person name="Lundell T."/>
            <person name="Morin E."/>
            <person name="Murat C."/>
            <person name="Sun H."/>
            <person name="Tunlid A."/>
            <person name="Henrissat B."/>
            <person name="Grigoriev I.V."/>
            <person name="Hibbett D.S."/>
            <person name="Martin F."/>
            <person name="Nordberg H.P."/>
            <person name="Cantor M.N."/>
            <person name="Hua S.X."/>
        </authorList>
    </citation>
    <scope>NUCLEOTIDE SEQUENCE [LARGE SCALE GENOMIC DNA]</scope>
    <source>
        <strain evidence="1 2">F 1598</strain>
    </source>
</reference>
<sequence>MADHDEKIDTLHKYLIKLESSANDVVFLFSDENCCRRTCGPDNEKEIEAASDLFRGVFEAHRKLDKNTSFFTVAHAADGACNLSKDSHCDTCVRLYSELNVTWWSGPLLHMACTSQPWFLFQFSNRRTCT</sequence>
<proteinExistence type="predicted"/>
<reference evidence="2" key="2">
    <citation type="submission" date="2015-01" db="EMBL/GenBank/DDBJ databases">
        <title>Evolutionary Origins and Diversification of the Mycorrhizal Mutualists.</title>
        <authorList>
            <consortium name="DOE Joint Genome Institute"/>
            <consortium name="Mycorrhizal Genomics Consortium"/>
            <person name="Kohler A."/>
            <person name="Kuo A."/>
            <person name="Nagy L.G."/>
            <person name="Floudas D."/>
            <person name="Copeland A."/>
            <person name="Barry K.W."/>
            <person name="Cichocki N."/>
            <person name="Veneault-Fourrey C."/>
            <person name="LaButti K."/>
            <person name="Lindquist E.A."/>
            <person name="Lipzen A."/>
            <person name="Lundell T."/>
            <person name="Morin E."/>
            <person name="Murat C."/>
            <person name="Riley R."/>
            <person name="Ohm R."/>
            <person name="Sun H."/>
            <person name="Tunlid A."/>
            <person name="Henrissat B."/>
            <person name="Grigoriev I.V."/>
            <person name="Hibbett D.S."/>
            <person name="Martin F."/>
        </authorList>
    </citation>
    <scope>NUCLEOTIDE SEQUENCE [LARGE SCALE GENOMIC DNA]</scope>
    <source>
        <strain evidence="2">F 1598</strain>
    </source>
</reference>
<dbReference type="EMBL" id="KN833041">
    <property type="protein sequence ID" value="KIM75872.1"/>
    <property type="molecule type" value="Genomic_DNA"/>
</dbReference>
<keyword evidence="2" id="KW-1185">Reference proteome</keyword>
<dbReference type="Proteomes" id="UP000054166">
    <property type="component" value="Unassembled WGS sequence"/>
</dbReference>
<evidence type="ECO:0000313" key="2">
    <source>
        <dbReference type="Proteomes" id="UP000054166"/>
    </source>
</evidence>
<name>A0A0C3BEW2_PILCF</name>
<protein>
    <submittedName>
        <fullName evidence="1">Uncharacterized protein</fullName>
    </submittedName>
</protein>
<organism evidence="1 2">
    <name type="scientific">Piloderma croceum (strain F 1598)</name>
    <dbReference type="NCBI Taxonomy" id="765440"/>
    <lineage>
        <taxon>Eukaryota</taxon>
        <taxon>Fungi</taxon>
        <taxon>Dikarya</taxon>
        <taxon>Basidiomycota</taxon>
        <taxon>Agaricomycotina</taxon>
        <taxon>Agaricomycetes</taxon>
        <taxon>Agaricomycetidae</taxon>
        <taxon>Atheliales</taxon>
        <taxon>Atheliaceae</taxon>
        <taxon>Piloderma</taxon>
    </lineage>
</organism>
<gene>
    <name evidence="1" type="ORF">PILCRDRAFT_826894</name>
</gene>
<accession>A0A0C3BEW2</accession>
<dbReference type="InParanoid" id="A0A0C3BEW2"/>
<dbReference type="AlphaFoldDB" id="A0A0C3BEW2"/>
<dbReference type="HOGENOM" id="CLU_1938948_0_0_1"/>